<dbReference type="RefSeq" id="WP_145368455.1">
    <property type="nucleotide sequence ID" value="NZ_CP036275.1"/>
</dbReference>
<name>A0A517Z4Y4_9PLAN</name>
<evidence type="ECO:0000313" key="2">
    <source>
        <dbReference type="EMBL" id="QDU37551.1"/>
    </source>
</evidence>
<proteinExistence type="predicted"/>
<evidence type="ECO:0000256" key="1">
    <source>
        <dbReference type="SAM" id="SignalP"/>
    </source>
</evidence>
<gene>
    <name evidence="2" type="ORF">Mal4_18650</name>
</gene>
<keyword evidence="1" id="KW-0732">Signal</keyword>
<reference evidence="2 3" key="1">
    <citation type="submission" date="2019-02" db="EMBL/GenBank/DDBJ databases">
        <title>Deep-cultivation of Planctomycetes and their phenomic and genomic characterization uncovers novel biology.</title>
        <authorList>
            <person name="Wiegand S."/>
            <person name="Jogler M."/>
            <person name="Boedeker C."/>
            <person name="Pinto D."/>
            <person name="Vollmers J."/>
            <person name="Rivas-Marin E."/>
            <person name="Kohn T."/>
            <person name="Peeters S.H."/>
            <person name="Heuer A."/>
            <person name="Rast P."/>
            <person name="Oberbeckmann S."/>
            <person name="Bunk B."/>
            <person name="Jeske O."/>
            <person name="Meyerdierks A."/>
            <person name="Storesund J.E."/>
            <person name="Kallscheuer N."/>
            <person name="Luecker S."/>
            <person name="Lage O.M."/>
            <person name="Pohl T."/>
            <person name="Merkel B.J."/>
            <person name="Hornburger P."/>
            <person name="Mueller R.-W."/>
            <person name="Bruemmer F."/>
            <person name="Labrenz M."/>
            <person name="Spormann A.M."/>
            <person name="Op den Camp H."/>
            <person name="Overmann J."/>
            <person name="Amann R."/>
            <person name="Jetten M.S.M."/>
            <person name="Mascher T."/>
            <person name="Medema M.H."/>
            <person name="Devos D.P."/>
            <person name="Kaster A.-K."/>
            <person name="Ovreas L."/>
            <person name="Rohde M."/>
            <person name="Galperin M.Y."/>
            <person name="Jogler C."/>
        </authorList>
    </citation>
    <scope>NUCLEOTIDE SEQUENCE [LARGE SCALE GENOMIC DNA]</scope>
    <source>
        <strain evidence="2 3">Mal4</strain>
    </source>
</reference>
<organism evidence="2 3">
    <name type="scientific">Maioricimonas rarisocia</name>
    <dbReference type="NCBI Taxonomy" id="2528026"/>
    <lineage>
        <taxon>Bacteria</taxon>
        <taxon>Pseudomonadati</taxon>
        <taxon>Planctomycetota</taxon>
        <taxon>Planctomycetia</taxon>
        <taxon>Planctomycetales</taxon>
        <taxon>Planctomycetaceae</taxon>
        <taxon>Maioricimonas</taxon>
    </lineage>
</organism>
<sequence precursor="true">MNTSICVSHLAGPRQLVCAVLLACCLAGCGQAPPADLADSSTSTSSFEAEPAPTIEEIDASVRELIPETASEPDTSTAPEPTAVVIQQTPVVVPPATQPSQTVAANSGHDEVDISSLEPGVYSVGSPQEERRQFLRAEISRLRQAIQSDEELMNRQGWGETLTPLLGSLLAAAVQNSNNDFDRKMAPVAAPALEIGGEVAGREISKAKQSTAARLDQNRSLLRQYEYELQQLQ</sequence>
<dbReference type="EMBL" id="CP036275">
    <property type="protein sequence ID" value="QDU37551.1"/>
    <property type="molecule type" value="Genomic_DNA"/>
</dbReference>
<dbReference type="Proteomes" id="UP000320496">
    <property type="component" value="Chromosome"/>
</dbReference>
<feature type="signal peptide" evidence="1">
    <location>
        <begin position="1"/>
        <end position="34"/>
    </location>
</feature>
<keyword evidence="3" id="KW-1185">Reference proteome</keyword>
<dbReference type="AlphaFoldDB" id="A0A517Z4Y4"/>
<dbReference type="KEGG" id="mri:Mal4_18650"/>
<accession>A0A517Z4Y4</accession>
<evidence type="ECO:0000313" key="3">
    <source>
        <dbReference type="Proteomes" id="UP000320496"/>
    </source>
</evidence>
<feature type="chain" id="PRO_5021962952" evidence="1">
    <location>
        <begin position="35"/>
        <end position="233"/>
    </location>
</feature>
<protein>
    <submittedName>
        <fullName evidence="2">Uncharacterized protein</fullName>
    </submittedName>
</protein>